<feature type="non-terminal residue" evidence="2">
    <location>
        <position position="89"/>
    </location>
</feature>
<gene>
    <name evidence="2" type="ORF">M9458_049821</name>
</gene>
<protein>
    <submittedName>
        <fullName evidence="2">Uncharacterized protein</fullName>
    </submittedName>
</protein>
<reference evidence="2 3" key="1">
    <citation type="submission" date="2024-05" db="EMBL/GenBank/DDBJ databases">
        <title>Genome sequencing and assembly of Indian major carp, Cirrhinus mrigala (Hamilton, 1822).</title>
        <authorList>
            <person name="Mohindra V."/>
            <person name="Chowdhury L.M."/>
            <person name="Lal K."/>
            <person name="Jena J.K."/>
        </authorList>
    </citation>
    <scope>NUCLEOTIDE SEQUENCE [LARGE SCALE GENOMIC DNA]</scope>
    <source>
        <strain evidence="2">CM1030</strain>
        <tissue evidence="2">Blood</tissue>
    </source>
</reference>
<feature type="non-terminal residue" evidence="2">
    <location>
        <position position="1"/>
    </location>
</feature>
<organism evidence="2 3">
    <name type="scientific">Cirrhinus mrigala</name>
    <name type="common">Mrigala</name>
    <dbReference type="NCBI Taxonomy" id="683832"/>
    <lineage>
        <taxon>Eukaryota</taxon>
        <taxon>Metazoa</taxon>
        <taxon>Chordata</taxon>
        <taxon>Craniata</taxon>
        <taxon>Vertebrata</taxon>
        <taxon>Euteleostomi</taxon>
        <taxon>Actinopterygii</taxon>
        <taxon>Neopterygii</taxon>
        <taxon>Teleostei</taxon>
        <taxon>Ostariophysi</taxon>
        <taxon>Cypriniformes</taxon>
        <taxon>Cyprinidae</taxon>
        <taxon>Labeoninae</taxon>
        <taxon>Labeonini</taxon>
        <taxon>Cirrhinus</taxon>
    </lineage>
</organism>
<evidence type="ECO:0000313" key="2">
    <source>
        <dbReference type="EMBL" id="KAL0155558.1"/>
    </source>
</evidence>
<keyword evidence="3" id="KW-1185">Reference proteome</keyword>
<dbReference type="Proteomes" id="UP001529510">
    <property type="component" value="Unassembled WGS sequence"/>
</dbReference>
<dbReference type="EMBL" id="JAMKFB020000025">
    <property type="protein sequence ID" value="KAL0155558.1"/>
    <property type="molecule type" value="Genomic_DNA"/>
</dbReference>
<feature type="compositionally biased region" description="Polar residues" evidence="1">
    <location>
        <begin position="44"/>
        <end position="58"/>
    </location>
</feature>
<evidence type="ECO:0000313" key="3">
    <source>
        <dbReference type="Proteomes" id="UP001529510"/>
    </source>
</evidence>
<proteinExistence type="predicted"/>
<evidence type="ECO:0000256" key="1">
    <source>
        <dbReference type="SAM" id="MobiDB-lite"/>
    </source>
</evidence>
<accession>A0ABD0N031</accession>
<comment type="caution">
    <text evidence="2">The sequence shown here is derived from an EMBL/GenBank/DDBJ whole genome shotgun (WGS) entry which is preliminary data.</text>
</comment>
<sequence length="89" mass="9585">VEDPACLYEVGKTVLCYEDDQSRVYRPLGDGGDSGNFSHDETETASPNRSSYRSNDSETFPDAAAQNGCIVSVSAQIPDDTPPKSPSRL</sequence>
<feature type="region of interest" description="Disordered" evidence="1">
    <location>
        <begin position="21"/>
        <end position="89"/>
    </location>
</feature>
<dbReference type="AlphaFoldDB" id="A0ABD0N031"/>
<name>A0ABD0N031_CIRMR</name>